<dbReference type="PROSITE" id="PS00217">
    <property type="entry name" value="SUGAR_TRANSPORT_2"/>
    <property type="match status" value="1"/>
</dbReference>
<evidence type="ECO:0000256" key="1">
    <source>
        <dbReference type="ARBA" id="ARBA00004141"/>
    </source>
</evidence>
<keyword evidence="4 7" id="KW-0812">Transmembrane</keyword>
<evidence type="ECO:0000313" key="10">
    <source>
        <dbReference type="Proteomes" id="UP000193498"/>
    </source>
</evidence>
<accession>A0A1Y1Y2A7</accession>
<feature type="transmembrane region" description="Helical" evidence="7">
    <location>
        <begin position="392"/>
        <end position="416"/>
    </location>
</feature>
<dbReference type="EMBL" id="MCFE01000308">
    <property type="protein sequence ID" value="ORX91754.1"/>
    <property type="molecule type" value="Genomic_DNA"/>
</dbReference>
<feature type="transmembrane region" description="Helical" evidence="7">
    <location>
        <begin position="338"/>
        <end position="358"/>
    </location>
</feature>
<dbReference type="InterPro" id="IPR036259">
    <property type="entry name" value="MFS_trans_sf"/>
</dbReference>
<comment type="subcellular location">
    <subcellularLocation>
        <location evidence="1">Membrane</location>
        <topology evidence="1">Multi-pass membrane protein</topology>
    </subcellularLocation>
</comment>
<dbReference type="PROSITE" id="PS00216">
    <property type="entry name" value="SUGAR_TRANSPORT_1"/>
    <property type="match status" value="1"/>
</dbReference>
<feature type="transmembrane region" description="Helical" evidence="7">
    <location>
        <begin position="21"/>
        <end position="40"/>
    </location>
</feature>
<sequence>MPQEIPPGLAQLPDSREQKTSGYVLFCAFTAIIGGFNAGYNAGVPNISQDTIINCVPNPDSRSFFPDCLPMTPWTWGFAVGVFAIGGLVGSTLAGSLTARFGRKKTLFWNNFIFLIGGLMLAMSTSIPIFILGRVLVGVSSGVVGVAIPAYLAEISTEKLRGSLGIGLELSQMLGIFISQGLCIPLIGIPGWRWLMGGTIGPALLQMVLLPFCVETPRFLILKGNMVKARTSLERLRRGYHIELEFQEMIDSQKVPAASRVSLCSRNSCASPIFPKSPTTPTMKPLNILQILRDHKLRKPALVGISLFAFQPLSGIIGIVYYSTAIFERVFGPKKAEFVTVGIAAMNMIMTFISAVVIERAGRKVLLLISEVGMVLASIILVFASLNSIDSAVVAGAIIFVASFAIGLGPITVVMIPELMPTSAVSAVVSMANNVGWICTFSIGLITPVLNERLNSFTFCIFVVINIIAILFTIFLVPNIRH</sequence>
<comment type="caution">
    <text evidence="9">The sequence shown here is derived from an EMBL/GenBank/DDBJ whole genome shotgun (WGS) entry which is preliminary data.</text>
</comment>
<dbReference type="InterPro" id="IPR045263">
    <property type="entry name" value="GLUT"/>
</dbReference>
<dbReference type="AlphaFoldDB" id="A0A1Y1Y2A7"/>
<feature type="transmembrane region" description="Helical" evidence="7">
    <location>
        <begin position="428"/>
        <end position="450"/>
    </location>
</feature>
<evidence type="ECO:0000256" key="5">
    <source>
        <dbReference type="ARBA" id="ARBA00022989"/>
    </source>
</evidence>
<evidence type="ECO:0000256" key="6">
    <source>
        <dbReference type="ARBA" id="ARBA00023136"/>
    </source>
</evidence>
<proteinExistence type="inferred from homology"/>
<dbReference type="OrthoDB" id="4540492at2759"/>
<dbReference type="PANTHER" id="PTHR23503">
    <property type="entry name" value="SOLUTE CARRIER FAMILY 2"/>
    <property type="match status" value="1"/>
</dbReference>
<dbReference type="PROSITE" id="PS50850">
    <property type="entry name" value="MFS"/>
    <property type="match status" value="1"/>
</dbReference>
<feature type="transmembrane region" description="Helical" evidence="7">
    <location>
        <begin position="456"/>
        <end position="477"/>
    </location>
</feature>
<protein>
    <submittedName>
        <fullName evidence="9">Monosaccharide transporter</fullName>
    </submittedName>
</protein>
<organism evidence="9 10">
    <name type="scientific">Basidiobolus meristosporus CBS 931.73</name>
    <dbReference type="NCBI Taxonomy" id="1314790"/>
    <lineage>
        <taxon>Eukaryota</taxon>
        <taxon>Fungi</taxon>
        <taxon>Fungi incertae sedis</taxon>
        <taxon>Zoopagomycota</taxon>
        <taxon>Entomophthoromycotina</taxon>
        <taxon>Basidiobolomycetes</taxon>
        <taxon>Basidiobolales</taxon>
        <taxon>Basidiobolaceae</taxon>
        <taxon>Basidiobolus</taxon>
    </lineage>
</organism>
<gene>
    <name evidence="9" type="ORF">K493DRAFT_227303</name>
</gene>
<dbReference type="STRING" id="1314790.A0A1Y1Y2A7"/>
<dbReference type="GO" id="GO:0016020">
    <property type="term" value="C:membrane"/>
    <property type="evidence" value="ECO:0007669"/>
    <property type="project" value="UniProtKB-SubCell"/>
</dbReference>
<evidence type="ECO:0000256" key="7">
    <source>
        <dbReference type="SAM" id="Phobius"/>
    </source>
</evidence>
<keyword evidence="6 7" id="KW-0472">Membrane</keyword>
<dbReference type="InterPro" id="IPR003663">
    <property type="entry name" value="Sugar/inositol_transpt"/>
</dbReference>
<evidence type="ECO:0000256" key="3">
    <source>
        <dbReference type="ARBA" id="ARBA00022448"/>
    </source>
</evidence>
<evidence type="ECO:0000313" key="9">
    <source>
        <dbReference type="EMBL" id="ORX91754.1"/>
    </source>
</evidence>
<dbReference type="InParanoid" id="A0A1Y1Y2A7"/>
<dbReference type="GO" id="GO:0015149">
    <property type="term" value="F:hexose transmembrane transporter activity"/>
    <property type="evidence" value="ECO:0007669"/>
    <property type="project" value="TreeGrafter"/>
</dbReference>
<comment type="similarity">
    <text evidence="2">Belongs to the major facilitator superfamily. Sugar transporter (TC 2.A.1.1) family.</text>
</comment>
<dbReference type="InterPro" id="IPR020846">
    <property type="entry name" value="MFS_dom"/>
</dbReference>
<keyword evidence="10" id="KW-1185">Reference proteome</keyword>
<dbReference type="Gene3D" id="1.20.1250.20">
    <property type="entry name" value="MFS general substrate transporter like domains"/>
    <property type="match status" value="1"/>
</dbReference>
<keyword evidence="3" id="KW-0813">Transport</keyword>
<dbReference type="PANTHER" id="PTHR23503:SF8">
    <property type="entry name" value="FACILITATED GLUCOSE TRANSPORTER PROTEIN 1"/>
    <property type="match status" value="1"/>
</dbReference>
<feature type="transmembrane region" description="Helical" evidence="7">
    <location>
        <begin position="194"/>
        <end position="214"/>
    </location>
</feature>
<feature type="transmembrane region" description="Helical" evidence="7">
    <location>
        <begin position="301"/>
        <end position="323"/>
    </location>
</feature>
<dbReference type="Proteomes" id="UP000193498">
    <property type="component" value="Unassembled WGS sequence"/>
</dbReference>
<dbReference type="SUPFAM" id="SSF103473">
    <property type="entry name" value="MFS general substrate transporter"/>
    <property type="match status" value="1"/>
</dbReference>
<dbReference type="InterPro" id="IPR005828">
    <property type="entry name" value="MFS_sugar_transport-like"/>
</dbReference>
<dbReference type="Pfam" id="PF00083">
    <property type="entry name" value="Sugar_tr"/>
    <property type="match status" value="1"/>
</dbReference>
<keyword evidence="5 7" id="KW-1133">Transmembrane helix</keyword>
<feature type="transmembrane region" description="Helical" evidence="7">
    <location>
        <begin position="131"/>
        <end position="152"/>
    </location>
</feature>
<evidence type="ECO:0000256" key="2">
    <source>
        <dbReference type="ARBA" id="ARBA00010992"/>
    </source>
</evidence>
<name>A0A1Y1Y2A7_9FUNG</name>
<dbReference type="PRINTS" id="PR00171">
    <property type="entry name" value="SUGRTRNSPORT"/>
</dbReference>
<dbReference type="InterPro" id="IPR005829">
    <property type="entry name" value="Sugar_transporter_CS"/>
</dbReference>
<feature type="transmembrane region" description="Helical" evidence="7">
    <location>
        <begin position="74"/>
        <end position="95"/>
    </location>
</feature>
<reference evidence="9 10" key="1">
    <citation type="submission" date="2016-07" db="EMBL/GenBank/DDBJ databases">
        <title>Pervasive Adenine N6-methylation of Active Genes in Fungi.</title>
        <authorList>
            <consortium name="DOE Joint Genome Institute"/>
            <person name="Mondo S.J."/>
            <person name="Dannebaum R.O."/>
            <person name="Kuo R.C."/>
            <person name="Labutti K."/>
            <person name="Haridas S."/>
            <person name="Kuo A."/>
            <person name="Salamov A."/>
            <person name="Ahrendt S.R."/>
            <person name="Lipzen A."/>
            <person name="Sullivan W."/>
            <person name="Andreopoulos W.B."/>
            <person name="Clum A."/>
            <person name="Lindquist E."/>
            <person name="Daum C."/>
            <person name="Ramamoorthy G.K."/>
            <person name="Gryganskyi A."/>
            <person name="Culley D."/>
            <person name="Magnuson J.K."/>
            <person name="James T.Y."/>
            <person name="O'Malley M.A."/>
            <person name="Stajich J.E."/>
            <person name="Spatafora J.W."/>
            <person name="Visel A."/>
            <person name="Grigoriev I.V."/>
        </authorList>
    </citation>
    <scope>NUCLEOTIDE SEQUENCE [LARGE SCALE GENOMIC DNA]</scope>
    <source>
        <strain evidence="9 10">CBS 931.73</strain>
    </source>
</reference>
<feature type="transmembrane region" description="Helical" evidence="7">
    <location>
        <begin position="365"/>
        <end position="386"/>
    </location>
</feature>
<evidence type="ECO:0000256" key="4">
    <source>
        <dbReference type="ARBA" id="ARBA00022692"/>
    </source>
</evidence>
<feature type="transmembrane region" description="Helical" evidence="7">
    <location>
        <begin position="164"/>
        <end position="188"/>
    </location>
</feature>
<feature type="domain" description="Major facilitator superfamily (MFS) profile" evidence="8">
    <location>
        <begin position="27"/>
        <end position="481"/>
    </location>
</feature>
<feature type="transmembrane region" description="Helical" evidence="7">
    <location>
        <begin position="107"/>
        <end position="125"/>
    </location>
</feature>
<evidence type="ECO:0000259" key="8">
    <source>
        <dbReference type="PROSITE" id="PS50850"/>
    </source>
</evidence>